<sequence length="135" mass="14780">MPSKSTNPLNHALAVGIERVGFRKWYERELLSSHAHMVLTVLCTVGLLGSFEAMRGASEGDRAMNVILVLLCAAIGLWALRRYLFLLTRAEDVANQANCGSCGEYGRFKVVGTRADATDVCCSKCRHCWTIASEA</sequence>
<dbReference type="RefSeq" id="WP_186510742.1">
    <property type="nucleotide sequence ID" value="NZ_VOBQ01000003.1"/>
</dbReference>
<evidence type="ECO:0000256" key="1">
    <source>
        <dbReference type="SAM" id="Phobius"/>
    </source>
</evidence>
<feature type="transmembrane region" description="Helical" evidence="1">
    <location>
        <begin position="30"/>
        <end position="51"/>
    </location>
</feature>
<evidence type="ECO:0000313" key="3">
    <source>
        <dbReference type="Proteomes" id="UP000318199"/>
    </source>
</evidence>
<keyword evidence="1" id="KW-0472">Membrane</keyword>
<name>A0A562ZVN9_9BURK</name>
<keyword evidence="1" id="KW-1133">Transmembrane helix</keyword>
<reference evidence="2 3" key="1">
    <citation type="submission" date="2019-07" db="EMBL/GenBank/DDBJ databases">
        <title>Caenimonas sedimenti sp. nov., isolated from activated sludge.</title>
        <authorList>
            <person name="Xu J."/>
        </authorList>
    </citation>
    <scope>NUCLEOTIDE SEQUENCE [LARGE SCALE GENOMIC DNA]</scope>
    <source>
        <strain evidence="2 3">HX-9-20</strain>
    </source>
</reference>
<proteinExistence type="predicted"/>
<dbReference type="AlphaFoldDB" id="A0A562ZVN9"/>
<gene>
    <name evidence="2" type="ORF">FN976_03840</name>
</gene>
<dbReference type="Proteomes" id="UP000318199">
    <property type="component" value="Unassembled WGS sequence"/>
</dbReference>
<keyword evidence="1" id="KW-0812">Transmembrane</keyword>
<protein>
    <submittedName>
        <fullName evidence="2">Uncharacterized protein</fullName>
    </submittedName>
</protein>
<comment type="caution">
    <text evidence="2">The sequence shown here is derived from an EMBL/GenBank/DDBJ whole genome shotgun (WGS) entry which is preliminary data.</text>
</comment>
<dbReference type="EMBL" id="VOBQ01000003">
    <property type="protein sequence ID" value="TWO72672.1"/>
    <property type="molecule type" value="Genomic_DNA"/>
</dbReference>
<evidence type="ECO:0000313" key="2">
    <source>
        <dbReference type="EMBL" id="TWO72672.1"/>
    </source>
</evidence>
<keyword evidence="3" id="KW-1185">Reference proteome</keyword>
<accession>A0A562ZVN9</accession>
<organism evidence="2 3">
    <name type="scientific">Caenimonas sedimenti</name>
    <dbReference type="NCBI Taxonomy" id="2596921"/>
    <lineage>
        <taxon>Bacteria</taxon>
        <taxon>Pseudomonadati</taxon>
        <taxon>Pseudomonadota</taxon>
        <taxon>Betaproteobacteria</taxon>
        <taxon>Burkholderiales</taxon>
        <taxon>Comamonadaceae</taxon>
        <taxon>Caenimonas</taxon>
    </lineage>
</organism>
<feature type="transmembrane region" description="Helical" evidence="1">
    <location>
        <begin position="63"/>
        <end position="80"/>
    </location>
</feature>